<evidence type="ECO:0000313" key="2">
    <source>
        <dbReference type="EMBL" id="CAE2195604.1"/>
    </source>
</evidence>
<organism evidence="2">
    <name type="scientific">Prymnesium polylepis</name>
    <dbReference type="NCBI Taxonomy" id="72548"/>
    <lineage>
        <taxon>Eukaryota</taxon>
        <taxon>Haptista</taxon>
        <taxon>Haptophyta</taxon>
        <taxon>Prymnesiophyceae</taxon>
        <taxon>Prymnesiales</taxon>
        <taxon>Prymnesiaceae</taxon>
        <taxon>Prymnesium</taxon>
    </lineage>
</organism>
<reference evidence="2" key="1">
    <citation type="submission" date="2021-01" db="EMBL/GenBank/DDBJ databases">
        <authorList>
            <person name="Corre E."/>
            <person name="Pelletier E."/>
            <person name="Niang G."/>
            <person name="Scheremetjew M."/>
            <person name="Finn R."/>
            <person name="Kale V."/>
            <person name="Holt S."/>
            <person name="Cochrane G."/>
            <person name="Meng A."/>
            <person name="Brown T."/>
            <person name="Cohen L."/>
        </authorList>
    </citation>
    <scope>NUCLEOTIDE SEQUENCE</scope>
    <source>
        <strain evidence="2">UIO037</strain>
    </source>
</reference>
<feature type="region of interest" description="Disordered" evidence="1">
    <location>
        <begin position="242"/>
        <end position="281"/>
    </location>
</feature>
<dbReference type="Pfam" id="PF13289">
    <property type="entry name" value="SIR2_2"/>
    <property type="match status" value="1"/>
</dbReference>
<accession>A0A7S4HD50</accession>
<sequence length="281" mass="32133">MFEEAVASAKGKVLRIPWQLQEARSDHNDDFPQLLKLHGCAMDPESIVLMREDYMRYADERGVLRGLLSEMLMQRELLVVGFSMTDENVHKAIDEVRKVQKYEAQQRGEEHQHLGTCLTLVENAMFRNLWKEDFQIISCSDDWNSEHAPEWICDCFLDCLVSGITESAAANSFIMNSKYQVLLTRPQLTVKSALEPLHYLAGDAEVRNSPMWPVIENLLREFGWTPQENDNDKRAYRSTTSMQLIEAGTSSPRTHKTSQSESRLPSQANAPPRHRSAPAPR</sequence>
<evidence type="ECO:0000256" key="1">
    <source>
        <dbReference type="SAM" id="MobiDB-lite"/>
    </source>
</evidence>
<feature type="compositionally biased region" description="Basic residues" evidence="1">
    <location>
        <begin position="272"/>
        <end position="281"/>
    </location>
</feature>
<feature type="compositionally biased region" description="Polar residues" evidence="1">
    <location>
        <begin position="242"/>
        <end position="267"/>
    </location>
</feature>
<dbReference type="EMBL" id="HBKO01001942">
    <property type="protein sequence ID" value="CAE2195604.1"/>
    <property type="molecule type" value="Transcribed_RNA"/>
</dbReference>
<name>A0A7S4HD50_9EUKA</name>
<gene>
    <name evidence="2" type="ORF">CPOL0286_LOCUS958</name>
</gene>
<proteinExistence type="predicted"/>
<protein>
    <recommendedName>
        <fullName evidence="3">SIR2-like domain-containing protein</fullName>
    </recommendedName>
</protein>
<evidence type="ECO:0008006" key="3">
    <source>
        <dbReference type="Google" id="ProtNLM"/>
    </source>
</evidence>
<dbReference type="AlphaFoldDB" id="A0A7S4HD50"/>